<dbReference type="EMBL" id="FOOE01000008">
    <property type="protein sequence ID" value="SFF73269.1"/>
    <property type="molecule type" value="Genomic_DNA"/>
</dbReference>
<dbReference type="OrthoDB" id="9967445at2"/>
<dbReference type="STRING" id="1529.SAMN04487885_10895"/>
<dbReference type="GeneID" id="90546093"/>
<evidence type="ECO:0000313" key="2">
    <source>
        <dbReference type="Proteomes" id="UP000182135"/>
    </source>
</evidence>
<keyword evidence="2" id="KW-1185">Reference proteome</keyword>
<dbReference type="RefSeq" id="WP_027637770.1">
    <property type="nucleotide sequence ID" value="NZ_BAAACD010000008.1"/>
</dbReference>
<protein>
    <submittedName>
        <fullName evidence="1">Uncharacterized protein</fullName>
    </submittedName>
</protein>
<dbReference type="AlphaFoldDB" id="A0A1I2L420"/>
<dbReference type="Proteomes" id="UP000182135">
    <property type="component" value="Unassembled WGS sequence"/>
</dbReference>
<organism evidence="1 2">
    <name type="scientific">Clostridium cadaveris</name>
    <dbReference type="NCBI Taxonomy" id="1529"/>
    <lineage>
        <taxon>Bacteria</taxon>
        <taxon>Bacillati</taxon>
        <taxon>Bacillota</taxon>
        <taxon>Clostridia</taxon>
        <taxon>Eubacteriales</taxon>
        <taxon>Clostridiaceae</taxon>
        <taxon>Clostridium</taxon>
    </lineage>
</organism>
<name>A0A1I2L420_9CLOT</name>
<sequence>MKNFIKYIIKPMAIISCIPFLGVLSYWMTQRKDLLAISLILYFSVIIGSSIKYFYANKSNQM</sequence>
<proteinExistence type="predicted"/>
<gene>
    <name evidence="1" type="ORF">SAMN04487885_10895</name>
</gene>
<accession>A0A1I2L420</accession>
<evidence type="ECO:0000313" key="1">
    <source>
        <dbReference type="EMBL" id="SFF73269.1"/>
    </source>
</evidence>
<reference evidence="1 2" key="1">
    <citation type="submission" date="2016-10" db="EMBL/GenBank/DDBJ databases">
        <authorList>
            <person name="de Groot N.N."/>
        </authorList>
    </citation>
    <scope>NUCLEOTIDE SEQUENCE [LARGE SCALE GENOMIC DNA]</scope>
    <source>
        <strain evidence="1 2">NLAE-zl-G419</strain>
    </source>
</reference>